<reference evidence="2 3" key="1">
    <citation type="journal article" date="2017" name="Gigascience">
        <title>Draft genome of the honey bee ectoparasitic mite, Tropilaelaps mercedesae, is shaped by the parasitic life history.</title>
        <authorList>
            <person name="Dong X."/>
            <person name="Armstrong S.D."/>
            <person name="Xia D."/>
            <person name="Makepeace B.L."/>
            <person name="Darby A.C."/>
            <person name="Kadowaki T."/>
        </authorList>
    </citation>
    <scope>NUCLEOTIDE SEQUENCE [LARGE SCALE GENOMIC DNA]</scope>
    <source>
        <strain evidence="2">Wuxi-XJTLU</strain>
    </source>
</reference>
<accession>A0A1V9X0J5</accession>
<dbReference type="AlphaFoldDB" id="A0A1V9X0J5"/>
<evidence type="ECO:0000256" key="1">
    <source>
        <dbReference type="SAM" id="Phobius"/>
    </source>
</evidence>
<comment type="caution">
    <text evidence="2">The sequence shown here is derived from an EMBL/GenBank/DDBJ whole genome shotgun (WGS) entry which is preliminary data.</text>
</comment>
<keyword evidence="1" id="KW-1133">Transmembrane helix</keyword>
<name>A0A1V9X0J5_9ACAR</name>
<keyword evidence="3" id="KW-1185">Reference proteome</keyword>
<keyword evidence="1" id="KW-0812">Transmembrane</keyword>
<protein>
    <submittedName>
        <fullName evidence="2">Uncharacterized protein</fullName>
    </submittedName>
</protein>
<proteinExistence type="predicted"/>
<dbReference type="Proteomes" id="UP000192247">
    <property type="component" value="Unassembled WGS sequence"/>
</dbReference>
<dbReference type="EMBL" id="MNPL01029931">
    <property type="protein sequence ID" value="OQR67095.1"/>
    <property type="molecule type" value="Genomic_DNA"/>
</dbReference>
<feature type="transmembrane region" description="Helical" evidence="1">
    <location>
        <begin position="38"/>
        <end position="57"/>
    </location>
</feature>
<sequence length="192" mass="21897">MRRSSFGCGVLHVGPGMYCSSLAGVAYATRCPWKRDLFRLVVLLATAMLLTAVSGYLESDYMRVEVPLPDSDDRTSTVQIQTGSLGYWFNVHYILRFCAKTPRIPCFTVRRQRVWPITDIIIPTPEDEYVLELYTTSYDTERNVTGPSYEKRIDVPTGACDNQCIRQRFRKILARFTGMLRLPTLLSASHDI</sequence>
<dbReference type="InParanoid" id="A0A1V9X0J5"/>
<keyword evidence="1" id="KW-0472">Membrane</keyword>
<evidence type="ECO:0000313" key="3">
    <source>
        <dbReference type="Proteomes" id="UP000192247"/>
    </source>
</evidence>
<evidence type="ECO:0000313" key="2">
    <source>
        <dbReference type="EMBL" id="OQR67095.1"/>
    </source>
</evidence>
<gene>
    <name evidence="2" type="ORF">BIW11_13728</name>
</gene>
<organism evidence="2 3">
    <name type="scientific">Tropilaelaps mercedesae</name>
    <dbReference type="NCBI Taxonomy" id="418985"/>
    <lineage>
        <taxon>Eukaryota</taxon>
        <taxon>Metazoa</taxon>
        <taxon>Ecdysozoa</taxon>
        <taxon>Arthropoda</taxon>
        <taxon>Chelicerata</taxon>
        <taxon>Arachnida</taxon>
        <taxon>Acari</taxon>
        <taxon>Parasitiformes</taxon>
        <taxon>Mesostigmata</taxon>
        <taxon>Gamasina</taxon>
        <taxon>Dermanyssoidea</taxon>
        <taxon>Laelapidae</taxon>
        <taxon>Tropilaelaps</taxon>
    </lineage>
</organism>